<dbReference type="EMBL" id="QGGI01000009">
    <property type="protein sequence ID" value="PWJ92198.1"/>
    <property type="molecule type" value="Genomic_DNA"/>
</dbReference>
<evidence type="ECO:0000259" key="1">
    <source>
        <dbReference type="PROSITE" id="PS51186"/>
    </source>
</evidence>
<organism evidence="2 3">
    <name type="scientific">Oceanotoga teriensis</name>
    <dbReference type="NCBI Taxonomy" id="515440"/>
    <lineage>
        <taxon>Bacteria</taxon>
        <taxon>Thermotogati</taxon>
        <taxon>Thermotogota</taxon>
        <taxon>Thermotogae</taxon>
        <taxon>Petrotogales</taxon>
        <taxon>Petrotogaceae</taxon>
        <taxon>Oceanotoga</taxon>
    </lineage>
</organism>
<accession>A0AA45HIG6</accession>
<comment type="caution">
    <text evidence="2">The sequence shown here is derived from an EMBL/GenBank/DDBJ whole genome shotgun (WGS) entry which is preliminary data.</text>
</comment>
<dbReference type="AlphaFoldDB" id="A0AA45HIG6"/>
<feature type="domain" description="N-acetyltransferase" evidence="1">
    <location>
        <begin position="9"/>
        <end position="150"/>
    </location>
</feature>
<dbReference type="CDD" id="cd04301">
    <property type="entry name" value="NAT_SF"/>
    <property type="match status" value="1"/>
</dbReference>
<dbReference type="InterPro" id="IPR000182">
    <property type="entry name" value="GNAT_dom"/>
</dbReference>
<keyword evidence="3" id="KW-1185">Reference proteome</keyword>
<dbReference type="PROSITE" id="PS51186">
    <property type="entry name" value="GNAT"/>
    <property type="match status" value="1"/>
</dbReference>
<dbReference type="InterPro" id="IPR016181">
    <property type="entry name" value="Acyl_CoA_acyltransferase"/>
</dbReference>
<dbReference type="RefSeq" id="WP_158274842.1">
    <property type="nucleotide sequence ID" value="NZ_JAMHJO010000009.1"/>
</dbReference>
<dbReference type="Gene3D" id="3.40.630.30">
    <property type="match status" value="1"/>
</dbReference>
<gene>
    <name evidence="2" type="ORF">C7380_10981</name>
</gene>
<evidence type="ECO:0000313" key="2">
    <source>
        <dbReference type="EMBL" id="PWJ92198.1"/>
    </source>
</evidence>
<protein>
    <submittedName>
        <fullName evidence="2">Acetyltransferase (GNAT) family protein</fullName>
    </submittedName>
</protein>
<name>A0AA45HIG6_9BACT</name>
<dbReference type="SUPFAM" id="SSF55729">
    <property type="entry name" value="Acyl-CoA N-acyltransferases (Nat)"/>
    <property type="match status" value="1"/>
</dbReference>
<evidence type="ECO:0000313" key="3">
    <source>
        <dbReference type="Proteomes" id="UP000245921"/>
    </source>
</evidence>
<proteinExistence type="predicted"/>
<dbReference type="GO" id="GO:0016747">
    <property type="term" value="F:acyltransferase activity, transferring groups other than amino-acyl groups"/>
    <property type="evidence" value="ECO:0007669"/>
    <property type="project" value="InterPro"/>
</dbReference>
<reference evidence="2 3" key="1">
    <citation type="submission" date="2018-05" db="EMBL/GenBank/DDBJ databases">
        <title>Genomic Encyclopedia of Type Strains, Phase IV (KMG-IV): sequencing the most valuable type-strain genomes for metagenomic binning, comparative biology and taxonomic classification.</title>
        <authorList>
            <person name="Goeker M."/>
        </authorList>
    </citation>
    <scope>NUCLEOTIDE SEQUENCE [LARGE SCALE GENOMIC DNA]</scope>
    <source>
        <strain evidence="2 3">DSM 24906</strain>
    </source>
</reference>
<dbReference type="Pfam" id="PF00583">
    <property type="entry name" value="Acetyltransf_1"/>
    <property type="match status" value="1"/>
</dbReference>
<dbReference type="Proteomes" id="UP000245921">
    <property type="component" value="Unassembled WGS sequence"/>
</dbReference>
<sequence length="150" mass="17809">MKFKIKTLEELRLFKENLSKDYAELLNSNLKIPIKQANILAKKEIDEIFNSLHEKHRVYNVLFKNNIIGEIWLSLNEKNKSCFIYDVKINENERHKGYGEKIMQSLYVFLSENSIESIELTIYGDNKSYIDFYKKNGFEISSVRMTKNLK</sequence>